<dbReference type="InterPro" id="IPR003439">
    <property type="entry name" value="ABC_transporter-like_ATP-bd"/>
</dbReference>
<dbReference type="GO" id="GO:0016887">
    <property type="term" value="F:ATP hydrolysis activity"/>
    <property type="evidence" value="ECO:0007669"/>
    <property type="project" value="InterPro"/>
</dbReference>
<dbReference type="PANTHER" id="PTHR43297">
    <property type="entry name" value="OLIGOPEPTIDE TRANSPORT ATP-BINDING PROTEIN APPD"/>
    <property type="match status" value="1"/>
</dbReference>
<evidence type="ECO:0000256" key="5">
    <source>
        <dbReference type="ARBA" id="ARBA00022519"/>
    </source>
</evidence>
<dbReference type="InterPro" id="IPR027417">
    <property type="entry name" value="P-loop_NTPase"/>
</dbReference>
<dbReference type="PANTHER" id="PTHR43297:SF14">
    <property type="entry name" value="ATPASE AAA-TYPE CORE DOMAIN-CONTAINING PROTEIN"/>
    <property type="match status" value="1"/>
</dbReference>
<evidence type="ECO:0000256" key="8">
    <source>
        <dbReference type="ARBA" id="ARBA00022967"/>
    </source>
</evidence>
<evidence type="ECO:0000256" key="7">
    <source>
        <dbReference type="ARBA" id="ARBA00022840"/>
    </source>
</evidence>
<dbReference type="InterPro" id="IPR017871">
    <property type="entry name" value="ABC_transporter-like_CS"/>
</dbReference>
<evidence type="ECO:0000256" key="6">
    <source>
        <dbReference type="ARBA" id="ARBA00022741"/>
    </source>
</evidence>
<evidence type="ECO:0000259" key="10">
    <source>
        <dbReference type="PROSITE" id="PS50893"/>
    </source>
</evidence>
<reference evidence="11 12" key="1">
    <citation type="submission" date="2017-04" db="EMBL/GenBank/DDBJ databases">
        <authorList>
            <person name="Afonso C.L."/>
            <person name="Miller P.J."/>
            <person name="Scott M.A."/>
            <person name="Spackman E."/>
            <person name="Goraichik I."/>
            <person name="Dimitrov K.M."/>
            <person name="Suarez D.L."/>
            <person name="Swayne D.E."/>
        </authorList>
    </citation>
    <scope>NUCLEOTIDE SEQUENCE [LARGE SCALE GENOMIC DNA]</scope>
    <source>
        <strain evidence="11 12">KR-140</strain>
    </source>
</reference>
<dbReference type="OrthoDB" id="9802264at2"/>
<dbReference type="GO" id="GO:0005524">
    <property type="term" value="F:ATP binding"/>
    <property type="evidence" value="ECO:0007669"/>
    <property type="project" value="UniProtKB-KW"/>
</dbReference>
<dbReference type="SUPFAM" id="SSF52540">
    <property type="entry name" value="P-loop containing nucleoside triphosphate hydrolases"/>
    <property type="match status" value="1"/>
</dbReference>
<evidence type="ECO:0000256" key="2">
    <source>
        <dbReference type="ARBA" id="ARBA00005417"/>
    </source>
</evidence>
<evidence type="ECO:0000313" key="12">
    <source>
        <dbReference type="Proteomes" id="UP000192582"/>
    </source>
</evidence>
<accession>A0A1W1UVR7</accession>
<keyword evidence="9" id="KW-0472">Membrane</keyword>
<organism evidence="11 12">
    <name type="scientific">Deinococcus hopiensis KR-140</name>
    <dbReference type="NCBI Taxonomy" id="695939"/>
    <lineage>
        <taxon>Bacteria</taxon>
        <taxon>Thermotogati</taxon>
        <taxon>Deinococcota</taxon>
        <taxon>Deinococci</taxon>
        <taxon>Deinococcales</taxon>
        <taxon>Deinococcaceae</taxon>
        <taxon>Deinococcus</taxon>
    </lineage>
</organism>
<keyword evidence="6" id="KW-0547">Nucleotide-binding</keyword>
<gene>
    <name evidence="11" type="ORF">SAMN00790413_03331</name>
</gene>
<dbReference type="RefSeq" id="WP_084047279.1">
    <property type="nucleotide sequence ID" value="NZ_FWWU01000008.1"/>
</dbReference>
<keyword evidence="5" id="KW-0997">Cell inner membrane</keyword>
<keyword evidence="8" id="KW-1278">Translocase</keyword>
<keyword evidence="3" id="KW-0813">Transport</keyword>
<dbReference type="GO" id="GO:0005886">
    <property type="term" value="C:plasma membrane"/>
    <property type="evidence" value="ECO:0007669"/>
    <property type="project" value="UniProtKB-SubCell"/>
</dbReference>
<keyword evidence="7 11" id="KW-0067">ATP-binding</keyword>
<dbReference type="InterPro" id="IPR050388">
    <property type="entry name" value="ABC_Ni/Peptide_Import"/>
</dbReference>
<evidence type="ECO:0000256" key="1">
    <source>
        <dbReference type="ARBA" id="ARBA00004202"/>
    </source>
</evidence>
<dbReference type="STRING" id="695939.SAMN00790413_03331"/>
<sequence length="262" mass="28322">MTLTVHNLHVHIHSQPVVHDVSFEVESGTRFGLIGESGSGKSLTALSLLGLLPGEAAARGTVHLEGRPLLPLPEAELARRRGKEISMVFQDPRTSLNPVRRIGDQMTETLRIHERLSRRAARARAVELAQQVQLPEPTTIIDRYPHQLSGGQRQRVGIASAVAARPRLLIADEPTTALDATVQAEILQLFLDLVESSGTSLLFITHDLGVLAQVVTHAAVMSGGRIVERGPVQDLLNRAQHPVTRHLVSAARASQWSGGVSA</sequence>
<keyword evidence="12" id="KW-1185">Reference proteome</keyword>
<evidence type="ECO:0000256" key="4">
    <source>
        <dbReference type="ARBA" id="ARBA00022475"/>
    </source>
</evidence>
<dbReference type="AlphaFoldDB" id="A0A1W1UVR7"/>
<keyword evidence="4" id="KW-1003">Cell membrane</keyword>
<protein>
    <submittedName>
        <fullName evidence="11">Peptide/nickel transport system ATP-binding protein</fullName>
    </submittedName>
</protein>
<dbReference type="PROSITE" id="PS00211">
    <property type="entry name" value="ABC_TRANSPORTER_1"/>
    <property type="match status" value="1"/>
</dbReference>
<dbReference type="InterPro" id="IPR003593">
    <property type="entry name" value="AAA+_ATPase"/>
</dbReference>
<dbReference type="Gene3D" id="3.40.50.300">
    <property type="entry name" value="P-loop containing nucleotide triphosphate hydrolases"/>
    <property type="match status" value="1"/>
</dbReference>
<comment type="similarity">
    <text evidence="2">Belongs to the ABC transporter superfamily.</text>
</comment>
<comment type="subcellular location">
    <subcellularLocation>
        <location evidence="1">Cell membrane</location>
        <topology evidence="1">Peripheral membrane protein</topology>
    </subcellularLocation>
</comment>
<dbReference type="Proteomes" id="UP000192582">
    <property type="component" value="Unassembled WGS sequence"/>
</dbReference>
<dbReference type="Pfam" id="PF00005">
    <property type="entry name" value="ABC_tran"/>
    <property type="match status" value="1"/>
</dbReference>
<dbReference type="EMBL" id="FWWU01000008">
    <property type="protein sequence ID" value="SMB85258.1"/>
    <property type="molecule type" value="Genomic_DNA"/>
</dbReference>
<proteinExistence type="inferred from homology"/>
<dbReference type="CDD" id="cd03257">
    <property type="entry name" value="ABC_NikE_OppD_transporters"/>
    <property type="match status" value="1"/>
</dbReference>
<feature type="domain" description="ABC transporter" evidence="10">
    <location>
        <begin position="3"/>
        <end position="248"/>
    </location>
</feature>
<dbReference type="SMART" id="SM00382">
    <property type="entry name" value="AAA"/>
    <property type="match status" value="1"/>
</dbReference>
<evidence type="ECO:0000256" key="3">
    <source>
        <dbReference type="ARBA" id="ARBA00022448"/>
    </source>
</evidence>
<name>A0A1W1UVR7_9DEIO</name>
<evidence type="ECO:0000313" key="11">
    <source>
        <dbReference type="EMBL" id="SMB85258.1"/>
    </source>
</evidence>
<dbReference type="PROSITE" id="PS50893">
    <property type="entry name" value="ABC_TRANSPORTER_2"/>
    <property type="match status" value="1"/>
</dbReference>
<evidence type="ECO:0000256" key="9">
    <source>
        <dbReference type="ARBA" id="ARBA00023136"/>
    </source>
</evidence>